<protein>
    <submittedName>
        <fullName evidence="1">Uncharacterized protein</fullName>
    </submittedName>
</protein>
<gene>
    <name evidence="1" type="ORF">AZOBR_140236</name>
</gene>
<dbReference type="Proteomes" id="UP000007319">
    <property type="component" value="Chromosome"/>
</dbReference>
<keyword evidence="2" id="KW-1185">Reference proteome</keyword>
<dbReference type="AlphaFoldDB" id="A0A9P1JRS7"/>
<organism evidence="1 2">
    <name type="scientific">Azospirillum baldaniorum</name>
    <dbReference type="NCBI Taxonomy" id="1064539"/>
    <lineage>
        <taxon>Bacteria</taxon>
        <taxon>Pseudomonadati</taxon>
        <taxon>Pseudomonadota</taxon>
        <taxon>Alphaproteobacteria</taxon>
        <taxon>Rhodospirillales</taxon>
        <taxon>Azospirillaceae</taxon>
        <taxon>Azospirillum</taxon>
    </lineage>
</organism>
<name>A0A9P1JRS7_9PROT</name>
<accession>A0A9P1JRS7</accession>
<proteinExistence type="predicted"/>
<evidence type="ECO:0000313" key="2">
    <source>
        <dbReference type="Proteomes" id="UP000007319"/>
    </source>
</evidence>
<evidence type="ECO:0000313" key="1">
    <source>
        <dbReference type="EMBL" id="CCC98506.1"/>
    </source>
</evidence>
<sequence>MKLQGVANQMSQEMAGLRLHCPTFRHRLVRGS</sequence>
<dbReference type="EMBL" id="HE577327">
    <property type="protein sequence ID" value="CCC98506.1"/>
    <property type="molecule type" value="Genomic_DNA"/>
</dbReference>
<reference evidence="1 2" key="1">
    <citation type="journal article" date="2011" name="PLoS Genet.">
        <title>Azospirillum genomes reveal transition of bacteria from aquatic to terrestrial environments.</title>
        <authorList>
            <person name="Wisniewski-Dye F."/>
            <person name="Borziak K."/>
            <person name="Khalsa-Moyers G."/>
            <person name="Alexandre G."/>
            <person name="Sukharnikov L.O."/>
            <person name="Wuichet K."/>
            <person name="Hurst G.B."/>
            <person name="McDonald W.H."/>
            <person name="Robertson J.S."/>
            <person name="Barbe V."/>
            <person name="Calteau A."/>
            <person name="Rouy Z."/>
            <person name="Mangenot S."/>
            <person name="Prigent-Combaret C."/>
            <person name="Normand P."/>
            <person name="Boyer M."/>
            <person name="Siguier P."/>
            <person name="Dessaux Y."/>
            <person name="Elmerich C."/>
            <person name="Condemine G."/>
            <person name="Krishnen G."/>
            <person name="Kennedy I."/>
            <person name="Paterson A.H."/>
            <person name="Gonzalez V."/>
            <person name="Mavingui P."/>
            <person name="Zhulin I.B."/>
        </authorList>
    </citation>
    <scope>NUCLEOTIDE SEQUENCE [LARGE SCALE GENOMIC DNA]</scope>
    <source>
        <strain evidence="1 2">Sp245</strain>
    </source>
</reference>
<dbReference type="KEGG" id="abs:AZOBR_140236"/>